<dbReference type="CDD" id="cd20533">
    <property type="entry name" value="CYCLIN_CCNL_rpt2"/>
    <property type="match status" value="1"/>
</dbReference>
<protein>
    <submittedName>
        <fullName evidence="4">Cyclin-like protein</fullName>
    </submittedName>
</protein>
<dbReference type="Gene3D" id="1.10.472.10">
    <property type="entry name" value="Cyclin-like"/>
    <property type="match status" value="2"/>
</dbReference>
<dbReference type="CDD" id="cd20532">
    <property type="entry name" value="CYCLIN_CCNL_rpt1"/>
    <property type="match status" value="1"/>
</dbReference>
<dbReference type="Pfam" id="PF00134">
    <property type="entry name" value="Cyclin_N"/>
    <property type="match status" value="1"/>
</dbReference>
<reference evidence="4" key="1">
    <citation type="submission" date="2021-02" db="EMBL/GenBank/DDBJ databases">
        <title>First Annotated Genome of the Yellow-green Alga Tribonema minus.</title>
        <authorList>
            <person name="Mahan K.M."/>
        </authorList>
    </citation>
    <scope>NUCLEOTIDE SEQUENCE</scope>
    <source>
        <strain evidence="4">UTEX B ZZ1240</strain>
    </source>
</reference>
<dbReference type="GO" id="GO:0016538">
    <property type="term" value="F:cyclin-dependent protein serine/threonine kinase regulator activity"/>
    <property type="evidence" value="ECO:0007669"/>
    <property type="project" value="InterPro"/>
</dbReference>
<evidence type="ECO:0000256" key="1">
    <source>
        <dbReference type="RuleBase" id="RU000383"/>
    </source>
</evidence>
<evidence type="ECO:0000256" key="2">
    <source>
        <dbReference type="SAM" id="MobiDB-lite"/>
    </source>
</evidence>
<dbReference type="Proteomes" id="UP000664859">
    <property type="component" value="Unassembled WGS sequence"/>
</dbReference>
<gene>
    <name evidence="4" type="ORF">JKP88DRAFT_333968</name>
</gene>
<name>A0A835YUR3_9STRA</name>
<comment type="similarity">
    <text evidence="1">Belongs to the cyclin family.</text>
</comment>
<feature type="region of interest" description="Disordered" evidence="2">
    <location>
        <begin position="292"/>
        <end position="372"/>
    </location>
</feature>
<comment type="caution">
    <text evidence="4">The sequence shown here is derived from an EMBL/GenBank/DDBJ whole genome shotgun (WGS) entry which is preliminary data.</text>
</comment>
<dbReference type="OrthoDB" id="10264655at2759"/>
<dbReference type="InterPro" id="IPR036915">
    <property type="entry name" value="Cyclin-like_sf"/>
</dbReference>
<feature type="domain" description="Cyclin-like" evidence="3">
    <location>
        <begin position="38"/>
        <end position="143"/>
    </location>
</feature>
<organism evidence="4 5">
    <name type="scientific">Tribonema minus</name>
    <dbReference type="NCBI Taxonomy" id="303371"/>
    <lineage>
        <taxon>Eukaryota</taxon>
        <taxon>Sar</taxon>
        <taxon>Stramenopiles</taxon>
        <taxon>Ochrophyta</taxon>
        <taxon>PX clade</taxon>
        <taxon>Xanthophyceae</taxon>
        <taxon>Tribonematales</taxon>
        <taxon>Tribonemataceae</taxon>
        <taxon>Tribonema</taxon>
    </lineage>
</organism>
<dbReference type="SMART" id="SM00385">
    <property type="entry name" value="CYCLIN"/>
    <property type="match status" value="2"/>
</dbReference>
<dbReference type="FunFam" id="1.10.472.10:FF:000031">
    <property type="entry name" value="cyclin-L1-1-like isoform X1"/>
    <property type="match status" value="1"/>
</dbReference>
<evidence type="ECO:0000259" key="3">
    <source>
        <dbReference type="SMART" id="SM00385"/>
    </source>
</evidence>
<accession>A0A835YUR3</accession>
<keyword evidence="1" id="KW-0195">Cyclin</keyword>
<dbReference type="InterPro" id="IPR006671">
    <property type="entry name" value="Cyclin_N"/>
</dbReference>
<dbReference type="EMBL" id="JAFCMP010000531">
    <property type="protein sequence ID" value="KAG5176928.1"/>
    <property type="molecule type" value="Genomic_DNA"/>
</dbReference>
<dbReference type="GO" id="GO:0006357">
    <property type="term" value="P:regulation of transcription by RNA polymerase II"/>
    <property type="evidence" value="ECO:0007669"/>
    <property type="project" value="InterPro"/>
</dbReference>
<feature type="non-terminal residue" evidence="4">
    <location>
        <position position="372"/>
    </location>
</feature>
<feature type="compositionally biased region" description="Low complexity" evidence="2">
    <location>
        <begin position="323"/>
        <end position="333"/>
    </location>
</feature>
<dbReference type="SUPFAM" id="SSF47954">
    <property type="entry name" value="Cyclin-like"/>
    <property type="match status" value="2"/>
</dbReference>
<sequence length="372" mass="41029">EPWHSVVLLPEEILANPPSKDHGVDWETETQHRAWGCELIQEAGILLRLPQVVMCTGQTLLQRFYYRKSLTKFDAFSVAMGCVLLAAKLEEAIGHTRVRDVVMVFHRMYLRRRGLPLEFLELGGTVYAELKTEMIRVERYVLKDLGFGFYNIMDHPHKFILYYVRVLGWELEATQRVWSYLNDALRTDLCLRYRAEVIACAAIYMAARALRLRLPQSPPWWRLFNAELPEIGQICNAILALYKKPKVVWLEPLHSGSVFAPGGAVRRCDPVPLPGPKEVLLEAMDIADAAGAAGSDAAKERDAGAGTDGSTDSPGMPPPSQDTATQATTTGGTPLHDVRPVNSALSSPALPPRAQPSPTPVVRGSPSGAASP</sequence>
<evidence type="ECO:0000313" key="5">
    <source>
        <dbReference type="Proteomes" id="UP000664859"/>
    </source>
</evidence>
<keyword evidence="5" id="KW-1185">Reference proteome</keyword>
<dbReference type="InterPro" id="IPR013763">
    <property type="entry name" value="Cyclin-like_dom"/>
</dbReference>
<proteinExistence type="inferred from homology"/>
<dbReference type="AlphaFoldDB" id="A0A835YUR3"/>
<evidence type="ECO:0000313" key="4">
    <source>
        <dbReference type="EMBL" id="KAG5176928.1"/>
    </source>
</evidence>
<feature type="domain" description="Cyclin-like" evidence="3">
    <location>
        <begin position="158"/>
        <end position="240"/>
    </location>
</feature>
<feature type="non-terminal residue" evidence="4">
    <location>
        <position position="1"/>
    </location>
</feature>
<dbReference type="PANTHER" id="PTHR10026">
    <property type="entry name" value="CYCLIN"/>
    <property type="match status" value="1"/>
</dbReference>
<feature type="compositionally biased region" description="Pro residues" evidence="2">
    <location>
        <begin position="349"/>
        <end position="359"/>
    </location>
</feature>
<dbReference type="InterPro" id="IPR043198">
    <property type="entry name" value="Cyclin/Ssn8"/>
</dbReference>